<dbReference type="EMBL" id="CM018204">
    <property type="protein sequence ID" value="KAB2090991.1"/>
    <property type="molecule type" value="Genomic_DNA"/>
</dbReference>
<evidence type="ECO:0000313" key="2">
    <source>
        <dbReference type="Proteomes" id="UP000327439"/>
    </source>
</evidence>
<accession>A0A5J5WE50</accession>
<keyword evidence="2" id="KW-1185">Reference proteome</keyword>
<organism evidence="1 2">
    <name type="scientific">Gossypium barbadense</name>
    <name type="common">Sea Island cotton</name>
    <name type="synonym">Hibiscus barbadensis</name>
    <dbReference type="NCBI Taxonomy" id="3634"/>
    <lineage>
        <taxon>Eukaryota</taxon>
        <taxon>Viridiplantae</taxon>
        <taxon>Streptophyta</taxon>
        <taxon>Embryophyta</taxon>
        <taxon>Tracheophyta</taxon>
        <taxon>Spermatophyta</taxon>
        <taxon>Magnoliopsida</taxon>
        <taxon>eudicotyledons</taxon>
        <taxon>Gunneridae</taxon>
        <taxon>Pentapetalae</taxon>
        <taxon>rosids</taxon>
        <taxon>malvids</taxon>
        <taxon>Malvales</taxon>
        <taxon>Malvaceae</taxon>
        <taxon>Malvoideae</taxon>
        <taxon>Gossypium</taxon>
    </lineage>
</organism>
<dbReference type="InterPro" id="IPR036691">
    <property type="entry name" value="Endo/exonu/phosph_ase_sf"/>
</dbReference>
<name>A0A5J5WE50_GOSBA</name>
<dbReference type="PANTHER" id="PTHR33710:SF77">
    <property type="entry name" value="DNASE I-LIKE SUPERFAMILY PROTEIN"/>
    <property type="match status" value="1"/>
</dbReference>
<evidence type="ECO:0000313" key="1">
    <source>
        <dbReference type="EMBL" id="KAB2090991.1"/>
    </source>
</evidence>
<dbReference type="Proteomes" id="UP000327439">
    <property type="component" value="Chromosome A03"/>
</dbReference>
<sequence>IGDFNAILSGSDKVGGRLNGKHCSLFGDSVDSLALQDLGFKGPTFTWQRGRVFERLDQAIGNDEWIKAFP</sequence>
<protein>
    <recommendedName>
        <fullName evidence="3">Endonuclease/exonuclease/phosphatase domain-containing protein</fullName>
    </recommendedName>
</protein>
<proteinExistence type="predicted"/>
<gene>
    <name evidence="1" type="ORF">ES319_A03G160300v1</name>
</gene>
<feature type="non-terminal residue" evidence="1">
    <location>
        <position position="70"/>
    </location>
</feature>
<evidence type="ECO:0008006" key="3">
    <source>
        <dbReference type="Google" id="ProtNLM"/>
    </source>
</evidence>
<dbReference type="SUPFAM" id="SSF56219">
    <property type="entry name" value="DNase I-like"/>
    <property type="match status" value="1"/>
</dbReference>
<dbReference type="PANTHER" id="PTHR33710">
    <property type="entry name" value="BNAC02G09200D PROTEIN"/>
    <property type="match status" value="1"/>
</dbReference>
<feature type="non-terminal residue" evidence="1">
    <location>
        <position position="1"/>
    </location>
</feature>
<dbReference type="AlphaFoldDB" id="A0A5J5WE50"/>
<reference evidence="2" key="1">
    <citation type="journal article" date="2020" name="Nat. Genet.">
        <title>Genomic diversifications of five Gossypium allopolyploid species and their impact on cotton improvement.</title>
        <authorList>
            <person name="Chen Z.J."/>
            <person name="Sreedasyam A."/>
            <person name="Ando A."/>
            <person name="Song Q."/>
            <person name="De Santiago L.M."/>
            <person name="Hulse-Kemp A.M."/>
            <person name="Ding M."/>
            <person name="Ye W."/>
            <person name="Kirkbride R.C."/>
            <person name="Jenkins J."/>
            <person name="Plott C."/>
            <person name="Lovell J."/>
            <person name="Lin Y.M."/>
            <person name="Vaughn R."/>
            <person name="Liu B."/>
            <person name="Simpson S."/>
            <person name="Scheffler B.E."/>
            <person name="Wen L."/>
            <person name="Saski C.A."/>
            <person name="Grover C.E."/>
            <person name="Hu G."/>
            <person name="Conover J.L."/>
            <person name="Carlson J.W."/>
            <person name="Shu S."/>
            <person name="Boston L.B."/>
            <person name="Williams M."/>
            <person name="Peterson D.G."/>
            <person name="McGee K."/>
            <person name="Jones D.C."/>
            <person name="Wendel J.F."/>
            <person name="Stelly D.M."/>
            <person name="Grimwood J."/>
            <person name="Schmutz J."/>
        </authorList>
    </citation>
    <scope>NUCLEOTIDE SEQUENCE [LARGE SCALE GENOMIC DNA]</scope>
    <source>
        <strain evidence="2">cv. 3-79</strain>
    </source>
</reference>
<dbReference type="OrthoDB" id="1002677at2759"/>